<evidence type="ECO:0000313" key="2">
    <source>
        <dbReference type="EMBL" id="NWE92035.1"/>
    </source>
</evidence>
<dbReference type="GO" id="GO:0003676">
    <property type="term" value="F:nucleic acid binding"/>
    <property type="evidence" value="ECO:0007669"/>
    <property type="project" value="InterPro"/>
</dbReference>
<organism evidence="2 3">
    <name type="scientific">Pseudomonas reactans</name>
    <dbReference type="NCBI Taxonomy" id="117680"/>
    <lineage>
        <taxon>Bacteria</taxon>
        <taxon>Pseudomonadati</taxon>
        <taxon>Pseudomonadota</taxon>
        <taxon>Gammaproteobacteria</taxon>
        <taxon>Pseudomonadales</taxon>
        <taxon>Pseudomonadaceae</taxon>
        <taxon>Pseudomonas</taxon>
    </lineage>
</organism>
<name>A0A7Y8KL70_9PSED</name>
<proteinExistence type="predicted"/>
<dbReference type="AlphaFoldDB" id="A0A7Y8KL70"/>
<evidence type="ECO:0000313" key="3">
    <source>
        <dbReference type="Proteomes" id="UP000585226"/>
    </source>
</evidence>
<dbReference type="InterPro" id="IPR012340">
    <property type="entry name" value="NA-bd_OB-fold"/>
</dbReference>
<protein>
    <submittedName>
        <fullName evidence="2">Cold shock domain-containing protein</fullName>
    </submittedName>
</protein>
<dbReference type="SMART" id="SM00357">
    <property type="entry name" value="CSP"/>
    <property type="match status" value="1"/>
</dbReference>
<dbReference type="Pfam" id="PF00313">
    <property type="entry name" value="CSD"/>
    <property type="match status" value="1"/>
</dbReference>
<dbReference type="PROSITE" id="PS51857">
    <property type="entry name" value="CSD_2"/>
    <property type="match status" value="1"/>
</dbReference>
<dbReference type="SUPFAM" id="SSF50249">
    <property type="entry name" value="Nucleic acid-binding proteins"/>
    <property type="match status" value="1"/>
</dbReference>
<dbReference type="GO" id="GO:0005829">
    <property type="term" value="C:cytosol"/>
    <property type="evidence" value="ECO:0007669"/>
    <property type="project" value="UniProtKB-ARBA"/>
</dbReference>
<dbReference type="Proteomes" id="UP000585226">
    <property type="component" value="Unassembled WGS sequence"/>
</dbReference>
<accession>A0A7Y8KL70</accession>
<dbReference type="InterPro" id="IPR002059">
    <property type="entry name" value="CSP_DNA-bd"/>
</dbReference>
<evidence type="ECO:0000259" key="1">
    <source>
        <dbReference type="PROSITE" id="PS51857"/>
    </source>
</evidence>
<reference evidence="2 3" key="1">
    <citation type="submission" date="2020-04" db="EMBL/GenBank/DDBJ databases">
        <title>Molecular characterization of pseudomonads from Agaricus bisporus reveal novel blotch 2 pathogens in Western Europe.</title>
        <authorList>
            <person name="Taparia T."/>
            <person name="Krijger M."/>
            <person name="Haynes E."/>
            <person name="Elpinstone J.G."/>
            <person name="Noble R."/>
            <person name="Van Der Wolf J."/>
        </authorList>
    </citation>
    <scope>NUCLEOTIDE SEQUENCE [LARGE SCALE GENOMIC DNA]</scope>
    <source>
        <strain evidence="2 3">P8021</strain>
    </source>
</reference>
<feature type="domain" description="CSD" evidence="1">
    <location>
        <begin position="10"/>
        <end position="72"/>
    </location>
</feature>
<dbReference type="Gene3D" id="2.40.50.140">
    <property type="entry name" value="Nucleic acid-binding proteins"/>
    <property type="match status" value="1"/>
</dbReference>
<comment type="caution">
    <text evidence="2">The sequence shown here is derived from an EMBL/GenBank/DDBJ whole genome shotgun (WGS) entry which is preliminary data.</text>
</comment>
<dbReference type="RefSeq" id="WP_016970352.1">
    <property type="nucleotide sequence ID" value="NZ_JACASD010000093.1"/>
</dbReference>
<dbReference type="EMBL" id="JACASD010000093">
    <property type="protein sequence ID" value="NWE92035.1"/>
    <property type="molecule type" value="Genomic_DNA"/>
</dbReference>
<sequence length="271" mass="29442">MSHQNITGCSIKGVVTSFVQAKGYGFINGDDGERYFVHVNDVLGDQGLVTGHRVTFVPTPSPKGSKAKQVVPGLGPTPIYAEPDSFIWSKGGPPPGMEVVLTIGSGWGKSNDPNEARQNLTNQAREMGANAVLNVTMDKWTESQPFSNYCSTMHCFSAEFAVVKVISSSSDPEVIARAEQEMQALTDWWNNLPVQPVRPDNPWAESAGETRLVDPAKVKLVLGLFKSWTWTFVRIFGQSLLYLGRLAFKVVRERLASSSGAGGKKPEAPGE</sequence>
<gene>
    <name evidence="2" type="ORF">HX893_28335</name>
</gene>
<dbReference type="InterPro" id="IPR011129">
    <property type="entry name" value="CSD"/>
</dbReference>